<feature type="compositionally biased region" description="Basic and acidic residues" evidence="1">
    <location>
        <begin position="78"/>
        <end position="90"/>
    </location>
</feature>
<gene>
    <name evidence="2" type="ORF">PAPOLLO_LOCUS88</name>
</gene>
<sequence length="748" mass="82899">MCSALYNLRVNNQLLCPVEECPPETCIEETQTDPPAPFTSEESDIADNEDRLSTESSPIRRRRGGILKGGRLWKSLDTDRDINEQNEDQRSTTTASDEDGSVTRTVRFFERSQESNDGDTIKKNETEATQTSDDETNTQKETSTSTIHRLETPLILTIQTPKTNSAVQQLFNSNRPPPPAIEPQLITSETLRAWDAGVRPKAEDAAVRRVAERNALRCSLLRSEARKKQQAKQETTSLAERIRLLTCDVEDEPEDRASPASISIDKFSSSSDKSSDKSFNIMDKNCEKAFGSASSSSSSSTLSAPVPIRQQPPDLGDVHQEHQKPRQEPRRQFLSTLAPLTACVGSAAHHEGFYYVPPGDRNSTSAATTLDLQEHNEAPAPDIVAGTPGANDTDDGLAAFARASAPRTERLRQRYSQESQPVSSDDEHDDYGFHRRPAVRGIAMKQQLAASDDILQQMQSELQPSPSSNSSHVAAHACQRTTSNYSWPYYSEANLNSRPQSRTSSNSNWTKSSDYVSSRQCSSNTMPQQHSEVCHAHQNMTSYAHYQQRQQENLYRNCSLYANIGCSDSSQELYSSQTSSEQTSPIRTAARCRRPESPPPIRSHHQLLYVPYNNHYHYQHDYPAQWAANDYNRQVHSYYQQQSRSGSSTPQPSTAHQQRVHYSHALQMQNLCPAPARYRPVPAPQPGGGKQMICYSEKVAAPLYQPAPGSPSRAVRGAPEGAATGGQAPAASSPMAPPPNPVYYAMNV</sequence>
<dbReference type="OrthoDB" id="8197931at2759"/>
<feature type="region of interest" description="Disordered" evidence="1">
    <location>
        <begin position="404"/>
        <end position="433"/>
    </location>
</feature>
<feature type="compositionally biased region" description="Basic and acidic residues" evidence="1">
    <location>
        <begin position="107"/>
        <end position="126"/>
    </location>
</feature>
<feature type="region of interest" description="Disordered" evidence="1">
    <location>
        <begin position="573"/>
        <end position="603"/>
    </location>
</feature>
<feature type="region of interest" description="Disordered" evidence="1">
    <location>
        <begin position="637"/>
        <end position="660"/>
    </location>
</feature>
<dbReference type="AlphaFoldDB" id="A0A8S3VYG6"/>
<evidence type="ECO:0000256" key="1">
    <source>
        <dbReference type="SAM" id="MobiDB-lite"/>
    </source>
</evidence>
<feature type="compositionally biased region" description="Low complexity" evidence="1">
    <location>
        <begin position="573"/>
        <end position="584"/>
    </location>
</feature>
<feature type="region of interest" description="Disordered" evidence="1">
    <location>
        <begin position="496"/>
        <end position="524"/>
    </location>
</feature>
<reference evidence="2" key="1">
    <citation type="submission" date="2021-04" db="EMBL/GenBank/DDBJ databases">
        <authorList>
            <person name="Tunstrom K."/>
        </authorList>
    </citation>
    <scope>NUCLEOTIDE SEQUENCE</scope>
</reference>
<feature type="region of interest" description="Disordered" evidence="1">
    <location>
        <begin position="26"/>
        <end position="63"/>
    </location>
</feature>
<comment type="caution">
    <text evidence="2">The sequence shown here is derived from an EMBL/GenBank/DDBJ whole genome shotgun (WGS) entry which is preliminary data.</text>
</comment>
<proteinExistence type="predicted"/>
<dbReference type="Proteomes" id="UP000691718">
    <property type="component" value="Unassembled WGS sequence"/>
</dbReference>
<feature type="compositionally biased region" description="Low complexity" evidence="1">
    <location>
        <begin position="261"/>
        <end position="272"/>
    </location>
</feature>
<feature type="region of interest" description="Disordered" evidence="1">
    <location>
        <begin position="705"/>
        <end position="748"/>
    </location>
</feature>
<feature type="compositionally biased region" description="Polar residues" evidence="1">
    <location>
        <begin position="414"/>
        <end position="423"/>
    </location>
</feature>
<feature type="region of interest" description="Disordered" evidence="1">
    <location>
        <begin position="78"/>
        <end position="146"/>
    </location>
</feature>
<accession>A0A8S3VYG6</accession>
<evidence type="ECO:0000313" key="3">
    <source>
        <dbReference type="Proteomes" id="UP000691718"/>
    </source>
</evidence>
<keyword evidence="3" id="KW-1185">Reference proteome</keyword>
<feature type="compositionally biased region" description="Basic and acidic residues" evidence="1">
    <location>
        <begin position="316"/>
        <end position="331"/>
    </location>
</feature>
<protein>
    <submittedName>
        <fullName evidence="2">(apollo) hypothetical protein</fullName>
    </submittedName>
</protein>
<dbReference type="EMBL" id="CAJQZP010000001">
    <property type="protein sequence ID" value="CAG4929851.1"/>
    <property type="molecule type" value="Genomic_DNA"/>
</dbReference>
<feature type="region of interest" description="Disordered" evidence="1">
    <location>
        <begin position="250"/>
        <end position="331"/>
    </location>
</feature>
<feature type="compositionally biased region" description="Low complexity" evidence="1">
    <location>
        <begin position="292"/>
        <end position="304"/>
    </location>
</feature>
<feature type="compositionally biased region" description="Low complexity" evidence="1">
    <location>
        <begin position="637"/>
        <end position="648"/>
    </location>
</feature>
<name>A0A8S3VYG6_PARAO</name>
<evidence type="ECO:0000313" key="2">
    <source>
        <dbReference type="EMBL" id="CAG4929851.1"/>
    </source>
</evidence>
<organism evidence="2 3">
    <name type="scientific">Parnassius apollo</name>
    <name type="common">Apollo butterfly</name>
    <name type="synonym">Papilio apollo</name>
    <dbReference type="NCBI Taxonomy" id="110799"/>
    <lineage>
        <taxon>Eukaryota</taxon>
        <taxon>Metazoa</taxon>
        <taxon>Ecdysozoa</taxon>
        <taxon>Arthropoda</taxon>
        <taxon>Hexapoda</taxon>
        <taxon>Insecta</taxon>
        <taxon>Pterygota</taxon>
        <taxon>Neoptera</taxon>
        <taxon>Endopterygota</taxon>
        <taxon>Lepidoptera</taxon>
        <taxon>Glossata</taxon>
        <taxon>Ditrysia</taxon>
        <taxon>Papilionoidea</taxon>
        <taxon>Papilionidae</taxon>
        <taxon>Parnassiinae</taxon>
        <taxon>Parnassini</taxon>
        <taxon>Parnassius</taxon>
        <taxon>Parnassius</taxon>
    </lineage>
</organism>